<evidence type="ECO:0000256" key="4">
    <source>
        <dbReference type="ARBA" id="ARBA00022670"/>
    </source>
</evidence>
<dbReference type="PROSITE" id="PS51767">
    <property type="entry name" value="PEPTIDASE_A1"/>
    <property type="match status" value="1"/>
</dbReference>
<evidence type="ECO:0000313" key="10">
    <source>
        <dbReference type="Proteomes" id="UP001497480"/>
    </source>
</evidence>
<dbReference type="Pfam" id="PF14543">
    <property type="entry name" value="TAXi_N"/>
    <property type="match status" value="1"/>
</dbReference>
<evidence type="ECO:0000256" key="2">
    <source>
        <dbReference type="ARBA" id="ARBA00007447"/>
    </source>
</evidence>
<dbReference type="CDD" id="cd05476">
    <property type="entry name" value="pepsin_A_like_plant"/>
    <property type="match status" value="1"/>
</dbReference>
<evidence type="ECO:0000256" key="3">
    <source>
        <dbReference type="ARBA" id="ARBA00022525"/>
    </source>
</evidence>
<dbReference type="InterPro" id="IPR051708">
    <property type="entry name" value="Plant_Aspart_Prot_A1"/>
</dbReference>
<name>A0AAV1XN56_LUPLU</name>
<feature type="domain" description="Peptidase A1" evidence="8">
    <location>
        <begin position="1"/>
        <end position="306"/>
    </location>
</feature>
<dbReference type="PANTHER" id="PTHR47967:SF128">
    <property type="entry name" value="ASPARTIC PROTEINASE CDR1-LIKE"/>
    <property type="match status" value="1"/>
</dbReference>
<keyword evidence="10" id="KW-1185">Reference proteome</keyword>
<dbReference type="Gene3D" id="2.40.70.10">
    <property type="entry name" value="Acid Proteases"/>
    <property type="match status" value="2"/>
</dbReference>
<comment type="subcellular location">
    <subcellularLocation>
        <location evidence="1">Secreted</location>
    </subcellularLocation>
</comment>
<protein>
    <recommendedName>
        <fullName evidence="8">Peptidase A1 domain-containing protein</fullName>
    </recommendedName>
</protein>
<comment type="caution">
    <text evidence="9">The sequence shown here is derived from an EMBL/GenBank/DDBJ whole genome shotgun (WGS) entry which is preliminary data.</text>
</comment>
<reference evidence="9 10" key="1">
    <citation type="submission" date="2024-03" db="EMBL/GenBank/DDBJ databases">
        <authorList>
            <person name="Martinez-Hernandez J."/>
        </authorList>
    </citation>
    <scope>NUCLEOTIDE SEQUENCE [LARGE SCALE GENOMIC DNA]</scope>
</reference>
<accession>A0AAV1XN56</accession>
<proteinExistence type="inferred from homology"/>
<organism evidence="9 10">
    <name type="scientific">Lupinus luteus</name>
    <name type="common">European yellow lupine</name>
    <dbReference type="NCBI Taxonomy" id="3873"/>
    <lineage>
        <taxon>Eukaryota</taxon>
        <taxon>Viridiplantae</taxon>
        <taxon>Streptophyta</taxon>
        <taxon>Embryophyta</taxon>
        <taxon>Tracheophyta</taxon>
        <taxon>Spermatophyta</taxon>
        <taxon>Magnoliopsida</taxon>
        <taxon>eudicotyledons</taxon>
        <taxon>Gunneridae</taxon>
        <taxon>Pentapetalae</taxon>
        <taxon>rosids</taxon>
        <taxon>fabids</taxon>
        <taxon>Fabales</taxon>
        <taxon>Fabaceae</taxon>
        <taxon>Papilionoideae</taxon>
        <taxon>50 kb inversion clade</taxon>
        <taxon>genistoids sensu lato</taxon>
        <taxon>core genistoids</taxon>
        <taxon>Genisteae</taxon>
        <taxon>Lupinus</taxon>
    </lineage>
</organism>
<evidence type="ECO:0000256" key="1">
    <source>
        <dbReference type="ARBA" id="ARBA00004613"/>
    </source>
</evidence>
<dbReference type="PANTHER" id="PTHR47967">
    <property type="entry name" value="OS07G0603500 PROTEIN-RELATED"/>
    <property type="match status" value="1"/>
</dbReference>
<keyword evidence="7" id="KW-0325">Glycoprotein</keyword>
<dbReference type="Proteomes" id="UP001497480">
    <property type="component" value="Unassembled WGS sequence"/>
</dbReference>
<dbReference type="InterPro" id="IPR032861">
    <property type="entry name" value="TAXi_N"/>
</dbReference>
<dbReference type="GO" id="GO:0005576">
    <property type="term" value="C:extracellular region"/>
    <property type="evidence" value="ECO:0007669"/>
    <property type="project" value="UniProtKB-SubCell"/>
</dbReference>
<dbReference type="SUPFAM" id="SSF50630">
    <property type="entry name" value="Acid proteases"/>
    <property type="match status" value="1"/>
</dbReference>
<evidence type="ECO:0000256" key="6">
    <source>
        <dbReference type="ARBA" id="ARBA00022801"/>
    </source>
</evidence>
<evidence type="ECO:0000259" key="8">
    <source>
        <dbReference type="PROSITE" id="PS51767"/>
    </source>
</evidence>
<evidence type="ECO:0000313" key="9">
    <source>
        <dbReference type="EMBL" id="CAL0323215.1"/>
    </source>
</evidence>
<dbReference type="GO" id="GO:0006508">
    <property type="term" value="P:proteolysis"/>
    <property type="evidence" value="ECO:0007669"/>
    <property type="project" value="UniProtKB-KW"/>
</dbReference>
<dbReference type="EMBL" id="CAXHTB010000017">
    <property type="protein sequence ID" value="CAL0323215.1"/>
    <property type="molecule type" value="Genomic_DNA"/>
</dbReference>
<keyword evidence="4" id="KW-0645">Protease</keyword>
<gene>
    <name evidence="9" type="ORF">LLUT_LOCUS24275</name>
</gene>
<keyword evidence="5" id="KW-0064">Aspartyl protease</keyword>
<dbReference type="InterPro" id="IPR032799">
    <property type="entry name" value="TAXi_C"/>
</dbReference>
<dbReference type="InterPro" id="IPR033121">
    <property type="entry name" value="PEPTIDASE_A1"/>
</dbReference>
<keyword evidence="3" id="KW-0964">Secreted</keyword>
<evidence type="ECO:0000256" key="5">
    <source>
        <dbReference type="ARBA" id="ARBA00022750"/>
    </source>
</evidence>
<evidence type="ECO:0000256" key="7">
    <source>
        <dbReference type="ARBA" id="ARBA00023180"/>
    </source>
</evidence>
<dbReference type="FunFam" id="2.40.70.10:FF:000050">
    <property type="entry name" value="Aspartic proteinase CDR1"/>
    <property type="match status" value="1"/>
</dbReference>
<dbReference type="InterPro" id="IPR034161">
    <property type="entry name" value="Pepsin-like_plant"/>
</dbReference>
<keyword evidence="6" id="KW-0378">Hydrolase</keyword>
<dbReference type="AlphaFoldDB" id="A0AAV1XN56"/>
<comment type="similarity">
    <text evidence="2">Belongs to the peptidase A1 family.</text>
</comment>
<dbReference type="GO" id="GO:0004190">
    <property type="term" value="F:aspartic-type endopeptidase activity"/>
    <property type="evidence" value="ECO:0007669"/>
    <property type="project" value="UniProtKB-KW"/>
</dbReference>
<sequence length="314" mass="33891">MKFAIGSNNLFQMGLVDTISNLIWLQCQNCQNCYKQDFPIFDPSKSTSFQNVPCSSDACGAIPNPYCTEDICQYQVKYASGGVSSGGVARDTFSLSPGALSLTSQLSNSLLNKFSYCLVPAYAATNDIVSILNFGDHALVSGPDTVSTPLKYGPNGDLYYLTLEGVSVGGGKMIELEADLKADATNDQGNIIIDLGTTLTFLPEGLYEALESELVSRINSERVYSPTSQLKLCYKSSPNSIEVPILTAHFTGANIVLNRDNTFLTVKDDVVCLAIAPSPSPSVYGNIAMRNFLVGIDRDKNVVSFMPTDCSKRQ</sequence>
<dbReference type="Pfam" id="PF14541">
    <property type="entry name" value="TAXi_C"/>
    <property type="match status" value="1"/>
</dbReference>
<dbReference type="InterPro" id="IPR021109">
    <property type="entry name" value="Peptidase_aspartic_dom_sf"/>
</dbReference>